<keyword evidence="6" id="KW-0560">Oxidoreductase</keyword>
<gene>
    <name evidence="7" type="ORF">FWILDA_LOCUS15231</name>
</gene>
<dbReference type="InterPro" id="IPR002401">
    <property type="entry name" value="Cyt_P450_E_grp-I"/>
</dbReference>
<comment type="similarity">
    <text evidence="2 6">Belongs to the cytochrome P450 family.</text>
</comment>
<dbReference type="AlphaFoldDB" id="A0A9W4X361"/>
<evidence type="ECO:0000256" key="3">
    <source>
        <dbReference type="ARBA" id="ARBA00022723"/>
    </source>
</evidence>
<dbReference type="GO" id="GO:0020037">
    <property type="term" value="F:heme binding"/>
    <property type="evidence" value="ECO:0007669"/>
    <property type="project" value="InterPro"/>
</dbReference>
<evidence type="ECO:0000313" key="8">
    <source>
        <dbReference type="Proteomes" id="UP001153678"/>
    </source>
</evidence>
<keyword evidence="3 5" id="KW-0479">Metal-binding</keyword>
<evidence type="ECO:0000313" key="7">
    <source>
        <dbReference type="EMBL" id="CAI2191756.1"/>
    </source>
</evidence>
<dbReference type="OrthoDB" id="1470350at2759"/>
<accession>A0A9W4X361</accession>
<dbReference type="PANTHER" id="PTHR24305:SF166">
    <property type="entry name" value="CYTOCHROME P450 12A4, MITOCHONDRIAL-RELATED"/>
    <property type="match status" value="1"/>
</dbReference>
<organism evidence="7 8">
    <name type="scientific">Funneliformis geosporum</name>
    <dbReference type="NCBI Taxonomy" id="1117311"/>
    <lineage>
        <taxon>Eukaryota</taxon>
        <taxon>Fungi</taxon>
        <taxon>Fungi incertae sedis</taxon>
        <taxon>Mucoromycota</taxon>
        <taxon>Glomeromycotina</taxon>
        <taxon>Glomeromycetes</taxon>
        <taxon>Glomerales</taxon>
        <taxon>Glomeraceae</taxon>
        <taxon>Funneliformis</taxon>
    </lineage>
</organism>
<dbReference type="InterPro" id="IPR036396">
    <property type="entry name" value="Cyt_P450_sf"/>
</dbReference>
<dbReference type="Proteomes" id="UP001153678">
    <property type="component" value="Unassembled WGS sequence"/>
</dbReference>
<keyword evidence="6" id="KW-0503">Monooxygenase</keyword>
<name>A0A9W4X361_9GLOM</name>
<protein>
    <submittedName>
        <fullName evidence="7">11766_t:CDS:1</fullName>
    </submittedName>
</protein>
<dbReference type="InterPro" id="IPR050121">
    <property type="entry name" value="Cytochrome_P450_monoxygenase"/>
</dbReference>
<dbReference type="GO" id="GO:0016705">
    <property type="term" value="F:oxidoreductase activity, acting on paired donors, with incorporation or reduction of molecular oxygen"/>
    <property type="evidence" value="ECO:0007669"/>
    <property type="project" value="InterPro"/>
</dbReference>
<dbReference type="GO" id="GO:0004497">
    <property type="term" value="F:monooxygenase activity"/>
    <property type="evidence" value="ECO:0007669"/>
    <property type="project" value="UniProtKB-KW"/>
</dbReference>
<dbReference type="GO" id="GO:0005506">
    <property type="term" value="F:iron ion binding"/>
    <property type="evidence" value="ECO:0007669"/>
    <property type="project" value="InterPro"/>
</dbReference>
<feature type="binding site" description="axial binding residue" evidence="5">
    <location>
        <position position="145"/>
    </location>
    <ligand>
        <name>heme</name>
        <dbReference type="ChEBI" id="CHEBI:30413"/>
    </ligand>
    <ligandPart>
        <name>Fe</name>
        <dbReference type="ChEBI" id="CHEBI:18248"/>
    </ligandPart>
</feature>
<dbReference type="EMBL" id="CAMKVN010007701">
    <property type="protein sequence ID" value="CAI2191756.1"/>
    <property type="molecule type" value="Genomic_DNA"/>
</dbReference>
<evidence type="ECO:0000256" key="6">
    <source>
        <dbReference type="RuleBase" id="RU000461"/>
    </source>
</evidence>
<dbReference type="SUPFAM" id="SSF48264">
    <property type="entry name" value="Cytochrome P450"/>
    <property type="match status" value="1"/>
</dbReference>
<proteinExistence type="inferred from homology"/>
<keyword evidence="5 6" id="KW-0349">Heme</keyword>
<sequence>MTFLFAGHETTSNATSCALFLLAQHPYEQDLLREELVKAFPNKSKFSPTFDEINSLEYLNCIIKEILRLTPPSVVIFRTSFEDKVIAGHFIPKDTQIDIPIVALNRLPSIWGPTADEFVPKRWLDPSLIITNYNYLTFSTGNRACIGNKLALNEFKILLSMLVRNFVFQPVEGLNIKKKPGFLTKLDPYLELNVSKVEV</sequence>
<comment type="cofactor">
    <cofactor evidence="1 5">
        <name>heme</name>
        <dbReference type="ChEBI" id="CHEBI:30413"/>
    </cofactor>
</comment>
<evidence type="ECO:0000256" key="2">
    <source>
        <dbReference type="ARBA" id="ARBA00010617"/>
    </source>
</evidence>
<keyword evidence="8" id="KW-1185">Reference proteome</keyword>
<dbReference type="PROSITE" id="PS00086">
    <property type="entry name" value="CYTOCHROME_P450"/>
    <property type="match status" value="1"/>
</dbReference>
<evidence type="ECO:0000256" key="4">
    <source>
        <dbReference type="ARBA" id="ARBA00023004"/>
    </source>
</evidence>
<dbReference type="Gene3D" id="1.10.630.10">
    <property type="entry name" value="Cytochrome P450"/>
    <property type="match status" value="1"/>
</dbReference>
<dbReference type="PRINTS" id="PR00385">
    <property type="entry name" value="P450"/>
</dbReference>
<evidence type="ECO:0000256" key="5">
    <source>
        <dbReference type="PIRSR" id="PIRSR602401-1"/>
    </source>
</evidence>
<dbReference type="InterPro" id="IPR017972">
    <property type="entry name" value="Cyt_P450_CS"/>
</dbReference>
<keyword evidence="4 5" id="KW-0408">Iron</keyword>
<dbReference type="PANTHER" id="PTHR24305">
    <property type="entry name" value="CYTOCHROME P450"/>
    <property type="match status" value="1"/>
</dbReference>
<dbReference type="InterPro" id="IPR001128">
    <property type="entry name" value="Cyt_P450"/>
</dbReference>
<evidence type="ECO:0000256" key="1">
    <source>
        <dbReference type="ARBA" id="ARBA00001971"/>
    </source>
</evidence>
<comment type="caution">
    <text evidence="7">The sequence shown here is derived from an EMBL/GenBank/DDBJ whole genome shotgun (WGS) entry which is preliminary data.</text>
</comment>
<dbReference type="Pfam" id="PF00067">
    <property type="entry name" value="p450"/>
    <property type="match status" value="1"/>
</dbReference>
<dbReference type="PRINTS" id="PR00463">
    <property type="entry name" value="EP450I"/>
</dbReference>
<reference evidence="7" key="1">
    <citation type="submission" date="2022-08" db="EMBL/GenBank/DDBJ databases">
        <authorList>
            <person name="Kallberg Y."/>
            <person name="Tangrot J."/>
            <person name="Rosling A."/>
        </authorList>
    </citation>
    <scope>NUCLEOTIDE SEQUENCE</scope>
    <source>
        <strain evidence="7">Wild A</strain>
    </source>
</reference>